<accession>A0A8X6MKY3</accession>
<evidence type="ECO:0000313" key="1">
    <source>
        <dbReference type="EMBL" id="GFS61363.1"/>
    </source>
</evidence>
<keyword evidence="2" id="KW-1185">Reference proteome</keyword>
<dbReference type="Proteomes" id="UP000887013">
    <property type="component" value="Unassembled WGS sequence"/>
</dbReference>
<name>A0A8X6MKY3_NEPPI</name>
<proteinExistence type="predicted"/>
<protein>
    <submittedName>
        <fullName evidence="1">Uncharacterized protein</fullName>
    </submittedName>
</protein>
<dbReference type="AlphaFoldDB" id="A0A8X6MKY3"/>
<comment type="caution">
    <text evidence="1">The sequence shown here is derived from an EMBL/GenBank/DDBJ whole genome shotgun (WGS) entry which is preliminary data.</text>
</comment>
<gene>
    <name evidence="1" type="ORF">NPIL_490511</name>
</gene>
<organism evidence="1 2">
    <name type="scientific">Nephila pilipes</name>
    <name type="common">Giant wood spider</name>
    <name type="synonym">Nephila maculata</name>
    <dbReference type="NCBI Taxonomy" id="299642"/>
    <lineage>
        <taxon>Eukaryota</taxon>
        <taxon>Metazoa</taxon>
        <taxon>Ecdysozoa</taxon>
        <taxon>Arthropoda</taxon>
        <taxon>Chelicerata</taxon>
        <taxon>Arachnida</taxon>
        <taxon>Araneae</taxon>
        <taxon>Araneomorphae</taxon>
        <taxon>Entelegynae</taxon>
        <taxon>Araneoidea</taxon>
        <taxon>Nephilidae</taxon>
        <taxon>Nephila</taxon>
    </lineage>
</organism>
<evidence type="ECO:0000313" key="2">
    <source>
        <dbReference type="Proteomes" id="UP000887013"/>
    </source>
</evidence>
<dbReference type="EMBL" id="BMAW01047527">
    <property type="protein sequence ID" value="GFS61363.1"/>
    <property type="molecule type" value="Genomic_DNA"/>
</dbReference>
<reference evidence="1" key="1">
    <citation type="submission" date="2020-08" db="EMBL/GenBank/DDBJ databases">
        <title>Multicomponent nature underlies the extraordinary mechanical properties of spider dragline silk.</title>
        <authorList>
            <person name="Kono N."/>
            <person name="Nakamura H."/>
            <person name="Mori M."/>
            <person name="Yoshida Y."/>
            <person name="Ohtoshi R."/>
            <person name="Malay A.D."/>
            <person name="Moran D.A.P."/>
            <person name="Tomita M."/>
            <person name="Numata K."/>
            <person name="Arakawa K."/>
        </authorList>
    </citation>
    <scope>NUCLEOTIDE SEQUENCE</scope>
</reference>
<sequence>MATEMGIKVVPNMTQLDLQKMITSSECNEEELMKEKLEGIKEDIKRREWRDQQEAKKRRDKIEFLMEEMFMFLERSQYLTGIKHNAELQKVKTQIRKLKQ</sequence>